<keyword evidence="2" id="KW-1185">Reference proteome</keyword>
<proteinExistence type="predicted"/>
<organism evidence="1 2">
    <name type="scientific">Rhizopogon vinicolor AM-OR11-026</name>
    <dbReference type="NCBI Taxonomy" id="1314800"/>
    <lineage>
        <taxon>Eukaryota</taxon>
        <taxon>Fungi</taxon>
        <taxon>Dikarya</taxon>
        <taxon>Basidiomycota</taxon>
        <taxon>Agaricomycotina</taxon>
        <taxon>Agaricomycetes</taxon>
        <taxon>Agaricomycetidae</taxon>
        <taxon>Boletales</taxon>
        <taxon>Suillineae</taxon>
        <taxon>Rhizopogonaceae</taxon>
        <taxon>Rhizopogon</taxon>
    </lineage>
</organism>
<accession>A0A1B7MZT7</accession>
<name>A0A1B7MZT7_9AGAM</name>
<gene>
    <name evidence="1" type="ORF">K503DRAFT_184517</name>
</gene>
<evidence type="ECO:0000313" key="2">
    <source>
        <dbReference type="Proteomes" id="UP000092154"/>
    </source>
</evidence>
<protein>
    <submittedName>
        <fullName evidence="1">Uncharacterized protein</fullName>
    </submittedName>
</protein>
<dbReference type="AlphaFoldDB" id="A0A1B7MZT7"/>
<dbReference type="EMBL" id="KV448312">
    <property type="protein sequence ID" value="OAX38120.1"/>
    <property type="molecule type" value="Genomic_DNA"/>
</dbReference>
<dbReference type="InParanoid" id="A0A1B7MZT7"/>
<sequence>MVGGLPSPWKLGSWKRIPPYCTVCHPSLARSSLYYLQRPLKSIPYMTSGCFTFASKVDHRRENQTSLARYLCMHNIHHHHHHHHHHRHDAAAWSRTPRVDKRLISTPRKYRGRSAGAWRLARSRIDIMTSRSWPSSVPDTRSSTTLAEITMAIFH</sequence>
<evidence type="ECO:0000313" key="1">
    <source>
        <dbReference type="EMBL" id="OAX38120.1"/>
    </source>
</evidence>
<reference evidence="1 2" key="1">
    <citation type="submission" date="2016-06" db="EMBL/GenBank/DDBJ databases">
        <title>Comparative genomics of the ectomycorrhizal sister species Rhizopogon vinicolor and Rhizopogon vesiculosus (Basidiomycota: Boletales) reveals a divergence of the mating type B locus.</title>
        <authorList>
            <consortium name="DOE Joint Genome Institute"/>
            <person name="Mujic A.B."/>
            <person name="Kuo A."/>
            <person name="Tritt A."/>
            <person name="Lipzen A."/>
            <person name="Chen C."/>
            <person name="Johnson J."/>
            <person name="Sharma A."/>
            <person name="Barry K."/>
            <person name="Grigoriev I.V."/>
            <person name="Spatafora J.W."/>
        </authorList>
    </citation>
    <scope>NUCLEOTIDE SEQUENCE [LARGE SCALE GENOMIC DNA]</scope>
    <source>
        <strain evidence="1 2">AM-OR11-026</strain>
    </source>
</reference>
<dbReference type="Proteomes" id="UP000092154">
    <property type="component" value="Unassembled WGS sequence"/>
</dbReference>